<name>A0A8X7C4R0_9ARAC</name>
<evidence type="ECO:0000313" key="2">
    <source>
        <dbReference type="EMBL" id="GFY57766.1"/>
    </source>
</evidence>
<evidence type="ECO:0000313" key="1">
    <source>
        <dbReference type="EMBL" id="GFY57151.1"/>
    </source>
</evidence>
<keyword evidence="3" id="KW-1185">Reference proteome</keyword>
<dbReference type="EMBL" id="BMAV01011720">
    <property type="protein sequence ID" value="GFY57766.1"/>
    <property type="molecule type" value="Genomic_DNA"/>
</dbReference>
<dbReference type="Proteomes" id="UP000886998">
    <property type="component" value="Unassembled WGS sequence"/>
</dbReference>
<dbReference type="EMBL" id="BMAV01011362">
    <property type="protein sequence ID" value="GFY57151.1"/>
    <property type="molecule type" value="Genomic_DNA"/>
</dbReference>
<evidence type="ECO:0000313" key="3">
    <source>
        <dbReference type="Proteomes" id="UP000886998"/>
    </source>
</evidence>
<dbReference type="OrthoDB" id="6354873at2759"/>
<protein>
    <submittedName>
        <fullName evidence="1">Uncharacterized protein</fullName>
    </submittedName>
</protein>
<organism evidence="1 3">
    <name type="scientific">Trichonephila inaurata madagascariensis</name>
    <dbReference type="NCBI Taxonomy" id="2747483"/>
    <lineage>
        <taxon>Eukaryota</taxon>
        <taxon>Metazoa</taxon>
        <taxon>Ecdysozoa</taxon>
        <taxon>Arthropoda</taxon>
        <taxon>Chelicerata</taxon>
        <taxon>Arachnida</taxon>
        <taxon>Araneae</taxon>
        <taxon>Araneomorphae</taxon>
        <taxon>Entelegynae</taxon>
        <taxon>Araneoidea</taxon>
        <taxon>Nephilidae</taxon>
        <taxon>Trichonephila</taxon>
        <taxon>Trichonephila inaurata</taxon>
    </lineage>
</organism>
<proteinExistence type="predicted"/>
<sequence>MEPNLVEKLGFLFYAVSPNRTTFEKVEDVPNYIVEVMPWVSFFTLAEKLLMIKQNKPLRINDMFGSATQGVVTEISR</sequence>
<comment type="caution">
    <text evidence="1">The sequence shown here is derived from an EMBL/GenBank/DDBJ whole genome shotgun (WGS) entry which is preliminary data.</text>
</comment>
<gene>
    <name evidence="1" type="ORF">TNIN_247661</name>
    <name evidence="2" type="ORF">TNIN_45581</name>
</gene>
<reference evidence="1" key="1">
    <citation type="submission" date="2020-08" db="EMBL/GenBank/DDBJ databases">
        <title>Multicomponent nature underlies the extraordinary mechanical properties of spider dragline silk.</title>
        <authorList>
            <person name="Kono N."/>
            <person name="Nakamura H."/>
            <person name="Mori M."/>
            <person name="Yoshida Y."/>
            <person name="Ohtoshi R."/>
            <person name="Malay A.D."/>
            <person name="Moran D.A.P."/>
            <person name="Tomita M."/>
            <person name="Numata K."/>
            <person name="Arakawa K."/>
        </authorList>
    </citation>
    <scope>NUCLEOTIDE SEQUENCE</scope>
</reference>
<accession>A0A8X7C4R0</accession>
<dbReference type="AlphaFoldDB" id="A0A8X7C4R0"/>